<keyword evidence="3" id="KW-0175">Coiled coil</keyword>
<dbReference type="EMBL" id="CACVAY010000042">
    <property type="protein sequence ID" value="CAA6810072.1"/>
    <property type="molecule type" value="Genomic_DNA"/>
</dbReference>
<dbReference type="InterPro" id="IPR058627">
    <property type="entry name" value="MdtA-like_C"/>
</dbReference>
<feature type="coiled-coil region" evidence="3">
    <location>
        <begin position="111"/>
        <end position="169"/>
    </location>
</feature>
<dbReference type="InterPro" id="IPR058625">
    <property type="entry name" value="MdtA-like_BSH"/>
</dbReference>
<protein>
    <submittedName>
        <fullName evidence="10">RND efflux system, membrane fusion protein CmeA</fullName>
    </submittedName>
</protein>
<dbReference type="Pfam" id="PF25917">
    <property type="entry name" value="BSH_RND"/>
    <property type="match status" value="1"/>
</dbReference>
<evidence type="ECO:0000259" key="6">
    <source>
        <dbReference type="Pfam" id="PF25876"/>
    </source>
</evidence>
<dbReference type="InterPro" id="IPR058624">
    <property type="entry name" value="MdtA-like_HH"/>
</dbReference>
<sequence length="424" mass="45611">MKFTMHFLSISALLMLTACNQQGSAEEAAGGGAMPPTQVSTMKVSPRDVPVSFEYVGQVAGSHEVEVRARVTGIVEKRLFQEGTSVKAGDVLFKIDAEPFRAKLGQANAALAMAKASKASVRAELKKAERDYARIAPLTQKKMLSRSELDNTESAIELAKAAMQQADASIMQANASIRTAQVNFDYTTIKAPISGIIGRVLKTEGSLAEAGSNSLLATIAQTNPAYINFGVSENEQVQHQQEISAGKLLVPAEGYTVQLKTATGSLLEQTGRVNFQDYKIDPSTGNFSMRATIENPKQTLSPGQFVRVILQGGERPNAFLVPQRAVLDSPQGKYVYVATKNEQGAYLALRREVEVGEWVQLEGDLKNAWIIKSGLKQGDEVVIDGMARIFFPGMPIQPASEQDVAKAPDATLPPSAKAKPEAAK</sequence>
<evidence type="ECO:0000256" key="3">
    <source>
        <dbReference type="SAM" id="Coils"/>
    </source>
</evidence>
<dbReference type="GO" id="GO:0005886">
    <property type="term" value="C:plasma membrane"/>
    <property type="evidence" value="ECO:0007669"/>
    <property type="project" value="TreeGrafter"/>
</dbReference>
<dbReference type="AlphaFoldDB" id="A0A6S6SVS2"/>
<dbReference type="Gene3D" id="2.40.420.20">
    <property type="match status" value="1"/>
</dbReference>
<feature type="domain" description="Multidrug resistance protein MdtA-like beta-barrel" evidence="8">
    <location>
        <begin position="224"/>
        <end position="311"/>
    </location>
</feature>
<dbReference type="Gene3D" id="2.40.30.170">
    <property type="match status" value="1"/>
</dbReference>
<dbReference type="NCBIfam" id="TIGR01730">
    <property type="entry name" value="RND_mfp"/>
    <property type="match status" value="1"/>
</dbReference>
<keyword evidence="5" id="KW-0732">Signal</keyword>
<evidence type="ECO:0000313" key="10">
    <source>
        <dbReference type="EMBL" id="CAA6810072.1"/>
    </source>
</evidence>
<feature type="domain" description="Multidrug resistance protein MdtA-like alpha-helical hairpin" evidence="6">
    <location>
        <begin position="111"/>
        <end position="187"/>
    </location>
</feature>
<evidence type="ECO:0000256" key="5">
    <source>
        <dbReference type="SAM" id="SignalP"/>
    </source>
</evidence>
<dbReference type="Gene3D" id="1.10.287.470">
    <property type="entry name" value="Helix hairpin bin"/>
    <property type="match status" value="1"/>
</dbReference>
<dbReference type="Gene3D" id="2.40.50.100">
    <property type="match status" value="1"/>
</dbReference>
<name>A0A6S6SVS2_9GAMM</name>
<evidence type="ECO:0000256" key="4">
    <source>
        <dbReference type="SAM" id="MobiDB-lite"/>
    </source>
</evidence>
<feature type="chain" id="PRO_5028430068" evidence="5">
    <location>
        <begin position="24"/>
        <end position="424"/>
    </location>
</feature>
<dbReference type="Pfam" id="PF25944">
    <property type="entry name" value="Beta-barrel_RND"/>
    <property type="match status" value="1"/>
</dbReference>
<feature type="domain" description="Multidrug resistance protein MdtA-like barrel-sandwich hybrid" evidence="7">
    <location>
        <begin position="64"/>
        <end position="219"/>
    </location>
</feature>
<dbReference type="PANTHER" id="PTHR30158">
    <property type="entry name" value="ACRA/E-RELATED COMPONENT OF DRUG EFFLUX TRANSPORTER"/>
    <property type="match status" value="1"/>
</dbReference>
<feature type="region of interest" description="Disordered" evidence="4">
    <location>
        <begin position="400"/>
        <end position="424"/>
    </location>
</feature>
<organism evidence="10">
    <name type="scientific">uncultured Thiotrichaceae bacterium</name>
    <dbReference type="NCBI Taxonomy" id="298394"/>
    <lineage>
        <taxon>Bacteria</taxon>
        <taxon>Pseudomonadati</taxon>
        <taxon>Pseudomonadota</taxon>
        <taxon>Gammaproteobacteria</taxon>
        <taxon>Thiotrichales</taxon>
        <taxon>Thiotrichaceae</taxon>
        <taxon>environmental samples</taxon>
    </lineage>
</organism>
<comment type="similarity">
    <text evidence="2">Belongs to the membrane fusion protein (MFP) (TC 8.A.1) family.</text>
</comment>
<feature type="domain" description="Multidrug resistance protein MdtA-like C-terminal permuted SH3" evidence="9">
    <location>
        <begin position="317"/>
        <end position="387"/>
    </location>
</feature>
<proteinExistence type="inferred from homology"/>
<evidence type="ECO:0000256" key="2">
    <source>
        <dbReference type="ARBA" id="ARBA00009477"/>
    </source>
</evidence>
<evidence type="ECO:0000259" key="8">
    <source>
        <dbReference type="Pfam" id="PF25944"/>
    </source>
</evidence>
<dbReference type="Pfam" id="PF25967">
    <property type="entry name" value="RND-MFP_C"/>
    <property type="match status" value="1"/>
</dbReference>
<dbReference type="PROSITE" id="PS51257">
    <property type="entry name" value="PROKAR_LIPOPROTEIN"/>
    <property type="match status" value="1"/>
</dbReference>
<dbReference type="InterPro" id="IPR058626">
    <property type="entry name" value="MdtA-like_b-barrel"/>
</dbReference>
<dbReference type="GO" id="GO:0022857">
    <property type="term" value="F:transmembrane transporter activity"/>
    <property type="evidence" value="ECO:0007669"/>
    <property type="project" value="InterPro"/>
</dbReference>
<accession>A0A6S6SVS2</accession>
<reference evidence="10" key="1">
    <citation type="submission" date="2020-01" db="EMBL/GenBank/DDBJ databases">
        <authorList>
            <person name="Meier V. D."/>
            <person name="Meier V D."/>
        </authorList>
    </citation>
    <scope>NUCLEOTIDE SEQUENCE</scope>
    <source>
        <strain evidence="10">HLG_WM_MAG_07</strain>
    </source>
</reference>
<dbReference type="InterPro" id="IPR006143">
    <property type="entry name" value="RND_pump_MFP"/>
</dbReference>
<dbReference type="GO" id="GO:0030313">
    <property type="term" value="C:cell envelope"/>
    <property type="evidence" value="ECO:0007669"/>
    <property type="project" value="UniProtKB-SubCell"/>
</dbReference>
<dbReference type="GO" id="GO:0046677">
    <property type="term" value="P:response to antibiotic"/>
    <property type="evidence" value="ECO:0007669"/>
    <property type="project" value="TreeGrafter"/>
</dbReference>
<dbReference type="Pfam" id="PF25876">
    <property type="entry name" value="HH_MFP_RND"/>
    <property type="match status" value="1"/>
</dbReference>
<feature type="signal peptide" evidence="5">
    <location>
        <begin position="1"/>
        <end position="23"/>
    </location>
</feature>
<dbReference type="SUPFAM" id="SSF111369">
    <property type="entry name" value="HlyD-like secretion proteins"/>
    <property type="match status" value="1"/>
</dbReference>
<comment type="subcellular location">
    <subcellularLocation>
        <location evidence="1">Cell inner membrane</location>
        <topology evidence="1">Lipid-anchor</topology>
    </subcellularLocation>
</comment>
<evidence type="ECO:0000259" key="9">
    <source>
        <dbReference type="Pfam" id="PF25967"/>
    </source>
</evidence>
<evidence type="ECO:0000256" key="1">
    <source>
        <dbReference type="ARBA" id="ARBA00004519"/>
    </source>
</evidence>
<gene>
    <name evidence="10" type="ORF">HELGO_WM13479</name>
</gene>
<evidence type="ECO:0000259" key="7">
    <source>
        <dbReference type="Pfam" id="PF25917"/>
    </source>
</evidence>